<name>A0A3D9L3B9_MARFU</name>
<organism evidence="1 2">
    <name type="scientific">Marinoscillum furvescens DSM 4134</name>
    <dbReference type="NCBI Taxonomy" id="1122208"/>
    <lineage>
        <taxon>Bacteria</taxon>
        <taxon>Pseudomonadati</taxon>
        <taxon>Bacteroidota</taxon>
        <taxon>Cytophagia</taxon>
        <taxon>Cytophagales</taxon>
        <taxon>Reichenbachiellaceae</taxon>
        <taxon>Marinoscillum</taxon>
    </lineage>
</organism>
<accession>A0A3D9L3B9</accession>
<evidence type="ECO:0000313" key="1">
    <source>
        <dbReference type="EMBL" id="RED99543.1"/>
    </source>
</evidence>
<keyword evidence="2" id="KW-1185">Reference proteome</keyword>
<dbReference type="EMBL" id="QREG01000008">
    <property type="protein sequence ID" value="RED99543.1"/>
    <property type="molecule type" value="Genomic_DNA"/>
</dbReference>
<sequence length="324" mass="37598">MLSDESVEKTLREDVLVVHRALNERTKKASRILLEDIFSSSNIIEIGLVPFAETVKEGLKKGIESKKKWLLCIDADVLVSKEGIKKLFENACLMHENVFEIQGLILDKFFGILRPAGNHLYRVELCHLALNKIPDSLRPETDMMNQMALDGYPRMQCDALVGIHDFEQHYLDIYKKCFLQAKKHRTHRKELRRFWADNTAKDFDFVVALLGEMAGSIYENEITVDAGEIYRISKSVINIDWLPEKSKNYSNSDLVKYVKEKIDSHDYKSVKNFQEKMFPQSRWNRIVDFKILRSQNRPSFLKKVVYKIGLLLEKVGAQLKLADL</sequence>
<dbReference type="AlphaFoldDB" id="A0A3D9L3B9"/>
<comment type="caution">
    <text evidence="1">The sequence shown here is derived from an EMBL/GenBank/DDBJ whole genome shotgun (WGS) entry which is preliminary data.</text>
</comment>
<reference evidence="1 2" key="1">
    <citation type="submission" date="2018-07" db="EMBL/GenBank/DDBJ databases">
        <title>Genomic Encyclopedia of Type Strains, Phase IV (KMG-IV): sequencing the most valuable type-strain genomes for metagenomic binning, comparative biology and taxonomic classification.</title>
        <authorList>
            <person name="Goeker M."/>
        </authorList>
    </citation>
    <scope>NUCLEOTIDE SEQUENCE [LARGE SCALE GENOMIC DNA]</scope>
    <source>
        <strain evidence="1 2">DSM 4134</strain>
    </source>
</reference>
<protein>
    <recommendedName>
        <fullName evidence="3">Glycosyl transferase family 2</fullName>
    </recommendedName>
</protein>
<dbReference type="OrthoDB" id="1446023at2"/>
<evidence type="ECO:0000313" key="2">
    <source>
        <dbReference type="Proteomes" id="UP000256779"/>
    </source>
</evidence>
<dbReference type="Proteomes" id="UP000256779">
    <property type="component" value="Unassembled WGS sequence"/>
</dbReference>
<evidence type="ECO:0008006" key="3">
    <source>
        <dbReference type="Google" id="ProtNLM"/>
    </source>
</evidence>
<proteinExistence type="predicted"/>
<gene>
    <name evidence="1" type="ORF">C7460_108165</name>
</gene>